<feature type="domain" description="ASCH" evidence="1">
    <location>
        <begin position="35"/>
        <end position="157"/>
    </location>
</feature>
<dbReference type="InterPro" id="IPR009326">
    <property type="entry name" value="DUF984"/>
</dbReference>
<protein>
    <submittedName>
        <fullName evidence="2">ASCH domain-containing protein</fullName>
    </submittedName>
</protein>
<comment type="caution">
    <text evidence="2">The sequence shown here is derived from an EMBL/GenBank/DDBJ whole genome shotgun (WGS) entry which is preliminary data.</text>
</comment>
<dbReference type="EMBL" id="WOGT01000002">
    <property type="protein sequence ID" value="MUN54795.1"/>
    <property type="molecule type" value="Genomic_DNA"/>
</dbReference>
<keyword evidence="3" id="KW-1185">Reference proteome</keyword>
<dbReference type="PIRSF" id="PIRSF021320">
    <property type="entry name" value="DUF984"/>
    <property type="match status" value="1"/>
</dbReference>
<dbReference type="RefSeq" id="WP_129315547.1">
    <property type="nucleotide sequence ID" value="NZ_NOIQ01000008.1"/>
</dbReference>
<accession>A0A7K1LHX8</accession>
<dbReference type="OrthoDB" id="9807542at2"/>
<name>A0A7K1LHX8_9MICC</name>
<proteinExistence type="predicted"/>
<dbReference type="Pfam" id="PF04266">
    <property type="entry name" value="ASCH"/>
    <property type="match status" value="1"/>
</dbReference>
<sequence>MPKEPRDPQLAPFWEDVRRTVPGLPKELPGREHVWAFGATAEQADELLRLVLEGTKTGTSSSLWDYEADQESLPRVGQYDVVLDGSGTARAVLRTTRVDVVPFGLVGEDHAFAEGEGDRTLAFWRDVHRDFFERFASHDRGFREDMPVVCERFRVVYPAVRT</sequence>
<dbReference type="Proteomes" id="UP000462152">
    <property type="component" value="Unassembled WGS sequence"/>
</dbReference>
<dbReference type="CDD" id="cd06553">
    <property type="entry name" value="ASCH_Ef3133_like"/>
    <property type="match status" value="1"/>
</dbReference>
<organism evidence="2 3">
    <name type="scientific">Rothia koreensis</name>
    <dbReference type="NCBI Taxonomy" id="592378"/>
    <lineage>
        <taxon>Bacteria</taxon>
        <taxon>Bacillati</taxon>
        <taxon>Actinomycetota</taxon>
        <taxon>Actinomycetes</taxon>
        <taxon>Micrococcales</taxon>
        <taxon>Micrococcaceae</taxon>
        <taxon>Rothia</taxon>
    </lineage>
</organism>
<dbReference type="AlphaFoldDB" id="A0A7K1LHX8"/>
<dbReference type="PANTHER" id="PTHR39203:SF1">
    <property type="entry name" value="CYTOPLASMIC PROTEIN"/>
    <property type="match status" value="1"/>
</dbReference>
<dbReference type="SUPFAM" id="SSF88697">
    <property type="entry name" value="PUA domain-like"/>
    <property type="match status" value="1"/>
</dbReference>
<evidence type="ECO:0000313" key="2">
    <source>
        <dbReference type="EMBL" id="MUN54795.1"/>
    </source>
</evidence>
<evidence type="ECO:0000259" key="1">
    <source>
        <dbReference type="SMART" id="SM01022"/>
    </source>
</evidence>
<evidence type="ECO:0000313" key="3">
    <source>
        <dbReference type="Proteomes" id="UP000462152"/>
    </source>
</evidence>
<reference evidence="2 3" key="1">
    <citation type="submission" date="2019-12" db="EMBL/GenBank/DDBJ databases">
        <authorList>
            <person name="Li J."/>
            <person name="Shi Y."/>
            <person name="Xu G."/>
            <person name="Xiao D."/>
            <person name="Ran X."/>
        </authorList>
    </citation>
    <scope>NUCLEOTIDE SEQUENCE [LARGE SCALE GENOMIC DNA]</scope>
    <source>
        <strain evidence="2 3">JCM 15915</strain>
    </source>
</reference>
<gene>
    <name evidence="2" type="ORF">GMA10_06155</name>
</gene>
<dbReference type="Gene3D" id="3.10.400.10">
    <property type="entry name" value="Sulfate adenylyltransferase"/>
    <property type="match status" value="1"/>
</dbReference>
<dbReference type="InterPro" id="IPR015947">
    <property type="entry name" value="PUA-like_sf"/>
</dbReference>
<dbReference type="PANTHER" id="PTHR39203">
    <property type="entry name" value="CYTOPLASMIC PROTEIN-RELATED"/>
    <property type="match status" value="1"/>
</dbReference>
<dbReference type="InterPro" id="IPR007374">
    <property type="entry name" value="ASCH_domain"/>
</dbReference>
<dbReference type="SMART" id="SM01022">
    <property type="entry name" value="ASCH"/>
    <property type="match status" value="1"/>
</dbReference>